<dbReference type="GO" id="GO:0016887">
    <property type="term" value="F:ATP hydrolysis activity"/>
    <property type="evidence" value="ECO:0007669"/>
    <property type="project" value="InterPro"/>
</dbReference>
<dbReference type="GO" id="GO:0015424">
    <property type="term" value="F:ABC-type amino acid transporter activity"/>
    <property type="evidence" value="ECO:0007669"/>
    <property type="project" value="InterPro"/>
</dbReference>
<dbReference type="SUPFAM" id="SSF52540">
    <property type="entry name" value="P-loop containing nucleoside triphosphate hydrolases"/>
    <property type="match status" value="1"/>
</dbReference>
<dbReference type="STRING" id="1367477.N288_05395"/>
<dbReference type="EMBL" id="CP006643">
    <property type="protein sequence ID" value="AGX01999.1"/>
    <property type="molecule type" value="Genomic_DNA"/>
</dbReference>
<dbReference type="SMART" id="SM00382">
    <property type="entry name" value="AAA"/>
    <property type="match status" value="1"/>
</dbReference>
<dbReference type="PIRSF" id="PIRSF039085">
    <property type="entry name" value="ABC_ATPase_HisP"/>
    <property type="match status" value="1"/>
</dbReference>
<dbReference type="PANTHER" id="PTHR43166">
    <property type="entry name" value="AMINO ACID IMPORT ATP-BINDING PROTEIN"/>
    <property type="match status" value="1"/>
</dbReference>
<dbReference type="GO" id="GO:0005886">
    <property type="term" value="C:plasma membrane"/>
    <property type="evidence" value="ECO:0007669"/>
    <property type="project" value="UniProtKB-SubCell"/>
</dbReference>
<evidence type="ECO:0000313" key="8">
    <source>
        <dbReference type="EMBL" id="AGX01999.1"/>
    </source>
</evidence>
<dbReference type="PROSITE" id="PS50893">
    <property type="entry name" value="ABC_TRANSPORTER_2"/>
    <property type="match status" value="1"/>
</dbReference>
<dbReference type="FunFam" id="3.40.50.300:FF:000020">
    <property type="entry name" value="Amino acid ABC transporter ATP-binding component"/>
    <property type="match status" value="1"/>
</dbReference>
<feature type="domain" description="ABC transporter" evidence="7">
    <location>
        <begin position="2"/>
        <end position="242"/>
    </location>
</feature>
<keyword evidence="6" id="KW-0472">Membrane</keyword>
<keyword evidence="2" id="KW-0813">Transport</keyword>
<dbReference type="InterPro" id="IPR050086">
    <property type="entry name" value="MetN_ABC_transporter-like"/>
</dbReference>
<dbReference type="InterPro" id="IPR030679">
    <property type="entry name" value="ABC_ATPase_HisP-typ"/>
</dbReference>
<dbReference type="OrthoDB" id="9802185at2"/>
<comment type="subcellular location">
    <subcellularLocation>
        <location evidence="1">Cell membrane</location>
        <topology evidence="1">Peripheral membrane protein</topology>
    </subcellularLocation>
</comment>
<evidence type="ECO:0000256" key="3">
    <source>
        <dbReference type="ARBA" id="ARBA00022475"/>
    </source>
</evidence>
<dbReference type="Pfam" id="PF00005">
    <property type="entry name" value="ABC_tran"/>
    <property type="match status" value="1"/>
</dbReference>
<organism evidence="8 9">
    <name type="scientific">Bacillus infantis NRRL B-14911</name>
    <dbReference type="NCBI Taxonomy" id="1367477"/>
    <lineage>
        <taxon>Bacteria</taxon>
        <taxon>Bacillati</taxon>
        <taxon>Bacillota</taxon>
        <taxon>Bacilli</taxon>
        <taxon>Bacillales</taxon>
        <taxon>Bacillaceae</taxon>
        <taxon>Bacillus</taxon>
    </lineage>
</organism>
<evidence type="ECO:0000256" key="4">
    <source>
        <dbReference type="ARBA" id="ARBA00022741"/>
    </source>
</evidence>
<gene>
    <name evidence="8" type="ORF">N288_05395</name>
</gene>
<evidence type="ECO:0000313" key="9">
    <source>
        <dbReference type="Proteomes" id="UP000017805"/>
    </source>
</evidence>
<evidence type="ECO:0000256" key="6">
    <source>
        <dbReference type="ARBA" id="ARBA00023136"/>
    </source>
</evidence>
<dbReference type="HOGENOM" id="CLU_000604_1_22_9"/>
<dbReference type="InterPro" id="IPR003439">
    <property type="entry name" value="ABC_transporter-like_ATP-bd"/>
</dbReference>
<dbReference type="PROSITE" id="PS00211">
    <property type="entry name" value="ABC_TRANSPORTER_1"/>
    <property type="match status" value="1"/>
</dbReference>
<sequence>MIKIENLYKKFGELEVLKGIDLSIPTGKTAVIIGPSGSGKTTLLRCMNLLETPDAGKIELGNKTLQFGDSAKIKTAEMVAFRKQTGMVFQNYNLFPHLTAVENVMEGQMVVLKRSKEEARKKALGLLEKVGLKDRADNYPHQLSGGQQQRVGIARAMAMDPQVLLFDEPTSALDPELVGEVLKVMKDLAKEDITMVIVTHEMSFARDAADEVIFMDGGVVVERGTPEDVFEKSQNKRTQQFLNKVTAR</sequence>
<name>U5L423_9BACI</name>
<dbReference type="PATRIC" id="fig|1367477.3.peg.1012"/>
<dbReference type="GO" id="GO:0005524">
    <property type="term" value="F:ATP binding"/>
    <property type="evidence" value="ECO:0007669"/>
    <property type="project" value="UniProtKB-KW"/>
</dbReference>
<dbReference type="PANTHER" id="PTHR43166:SF35">
    <property type="entry name" value="L-CYSTINE IMPORT ATP-BINDING PROTEIN TCYN"/>
    <property type="match status" value="1"/>
</dbReference>
<dbReference type="RefSeq" id="WP_009791578.1">
    <property type="nucleotide sequence ID" value="NC_022524.1"/>
</dbReference>
<keyword evidence="3" id="KW-1003">Cell membrane</keyword>
<dbReference type="AlphaFoldDB" id="U5L423"/>
<dbReference type="InterPro" id="IPR017871">
    <property type="entry name" value="ABC_transporter-like_CS"/>
</dbReference>
<proteinExistence type="predicted"/>
<protein>
    <submittedName>
        <fullName evidence="8">ABC transporter</fullName>
    </submittedName>
</protein>
<dbReference type="Proteomes" id="UP000017805">
    <property type="component" value="Chromosome"/>
</dbReference>
<accession>U5L423</accession>
<dbReference type="KEGG" id="bif:N288_05395"/>
<evidence type="ECO:0000256" key="2">
    <source>
        <dbReference type="ARBA" id="ARBA00022448"/>
    </source>
</evidence>
<keyword evidence="9" id="KW-1185">Reference proteome</keyword>
<reference evidence="8 9" key="1">
    <citation type="submission" date="2013-07" db="EMBL/GenBank/DDBJ databases">
        <title>Complete genome sequence of Bacillus infantis NRRL B-14911 that has potential to induce cardiac disease by antigenic mimicry.</title>
        <authorList>
            <person name="Massilamany C."/>
            <person name="Smith T.P.L."/>
            <person name="Loy J.D."/>
            <person name="Barletta R."/>
            <person name="Reddy J."/>
        </authorList>
    </citation>
    <scope>NUCLEOTIDE SEQUENCE [LARGE SCALE GENOMIC DNA]</scope>
    <source>
        <strain evidence="8 9">NRRL B-14911</strain>
    </source>
</reference>
<dbReference type="InterPro" id="IPR027417">
    <property type="entry name" value="P-loop_NTPase"/>
</dbReference>
<dbReference type="CDD" id="cd03262">
    <property type="entry name" value="ABC_HisP_GlnQ"/>
    <property type="match status" value="1"/>
</dbReference>
<evidence type="ECO:0000259" key="7">
    <source>
        <dbReference type="PROSITE" id="PS50893"/>
    </source>
</evidence>
<evidence type="ECO:0000256" key="1">
    <source>
        <dbReference type="ARBA" id="ARBA00004202"/>
    </source>
</evidence>
<dbReference type="InterPro" id="IPR003593">
    <property type="entry name" value="AAA+_ATPase"/>
</dbReference>
<evidence type="ECO:0000256" key="5">
    <source>
        <dbReference type="ARBA" id="ARBA00022840"/>
    </source>
</evidence>
<dbReference type="Gene3D" id="3.40.50.300">
    <property type="entry name" value="P-loop containing nucleotide triphosphate hydrolases"/>
    <property type="match status" value="1"/>
</dbReference>
<keyword evidence="4" id="KW-0547">Nucleotide-binding</keyword>
<keyword evidence="5" id="KW-0067">ATP-binding</keyword>